<dbReference type="AlphaFoldDB" id="A0A6I6MFI3"/>
<evidence type="ECO:0008006" key="4">
    <source>
        <dbReference type="Google" id="ProtNLM"/>
    </source>
</evidence>
<feature type="chain" id="PRO_5026276513" description="DUF1570 domain-containing protein" evidence="1">
    <location>
        <begin position="24"/>
        <end position="379"/>
    </location>
</feature>
<name>A0A6I6MFI3_9CAUL</name>
<sequence>MTNLVRFLAASAALFLFAAPAEAQRTNWQVRGAEGLDALLLIGAASGDVMQATQYPDEIAWVRSNFSPEGLAALDALDRGLRQADGTLTGPRLVLYFSAGPFDTVDDVLASARAPAERLRPNLEPTPYWDDADWSATMALMPAVETALLELRRIGFEQRYETEWVGEINEGITRNRVAVEPHDVVPEQERLLGRTLDRTLEVLILRFCKPYGIRITGQRFITHESYPAETQLRVAAHEVFHPPFDVEDWRFVARFARLRDDPWMRAVVETHNPQFGYNSFDGIINEDSTQALDQIVSERMGFGRDPGDRWRRSDGGMHMLAAALYHAMKEDGFDRRGGRYEDWLLSAFDRGLLTPDEVRRRARAVVGAETVDRWTPAAP</sequence>
<gene>
    <name evidence="2" type="ORF">DSM104635_00026</name>
</gene>
<dbReference type="Proteomes" id="UP000431269">
    <property type="component" value="Chromosome"/>
</dbReference>
<protein>
    <recommendedName>
        <fullName evidence="4">DUF1570 domain-containing protein</fullName>
    </recommendedName>
</protein>
<feature type="signal peptide" evidence="1">
    <location>
        <begin position="1"/>
        <end position="23"/>
    </location>
</feature>
<reference evidence="3" key="1">
    <citation type="submission" date="2019-12" db="EMBL/GenBank/DDBJ databases">
        <title>Complete genome of Terracaulis silvestris 0127_4.</title>
        <authorList>
            <person name="Vieira S."/>
            <person name="Riedel T."/>
            <person name="Sproer C."/>
            <person name="Pascual J."/>
            <person name="Boedeker C."/>
            <person name="Overmann J."/>
        </authorList>
    </citation>
    <scope>NUCLEOTIDE SEQUENCE [LARGE SCALE GENOMIC DNA]</scope>
    <source>
        <strain evidence="3">0127_4</strain>
    </source>
</reference>
<dbReference type="RefSeq" id="WP_158764237.1">
    <property type="nucleotide sequence ID" value="NZ_CP047045.1"/>
</dbReference>
<accession>A0A6I6MFI3</accession>
<keyword evidence="3" id="KW-1185">Reference proteome</keyword>
<keyword evidence="1" id="KW-0732">Signal</keyword>
<dbReference type="EMBL" id="CP047045">
    <property type="protein sequence ID" value="QGZ93220.1"/>
    <property type="molecule type" value="Genomic_DNA"/>
</dbReference>
<evidence type="ECO:0000313" key="3">
    <source>
        <dbReference type="Proteomes" id="UP000431269"/>
    </source>
</evidence>
<dbReference type="KEGG" id="tsv:DSM104635_00026"/>
<evidence type="ECO:0000313" key="2">
    <source>
        <dbReference type="EMBL" id="QGZ93220.1"/>
    </source>
</evidence>
<proteinExistence type="predicted"/>
<evidence type="ECO:0000256" key="1">
    <source>
        <dbReference type="SAM" id="SignalP"/>
    </source>
</evidence>
<organism evidence="2 3">
    <name type="scientific">Terricaulis silvestris</name>
    <dbReference type="NCBI Taxonomy" id="2686094"/>
    <lineage>
        <taxon>Bacteria</taxon>
        <taxon>Pseudomonadati</taxon>
        <taxon>Pseudomonadota</taxon>
        <taxon>Alphaproteobacteria</taxon>
        <taxon>Caulobacterales</taxon>
        <taxon>Caulobacteraceae</taxon>
        <taxon>Terricaulis</taxon>
    </lineage>
</organism>